<keyword evidence="4 9" id="KW-0812">Transmembrane</keyword>
<name>A0A829YB22_9GAMM</name>
<comment type="caution">
    <text evidence="15">The sequence shown here is derived from an EMBL/GenBank/DDBJ whole genome shotgun (WGS) entry which is preliminary data.</text>
</comment>
<keyword evidence="16" id="KW-1185">Reference proteome</keyword>
<evidence type="ECO:0000259" key="14">
    <source>
        <dbReference type="Pfam" id="PF07715"/>
    </source>
</evidence>
<dbReference type="Gene3D" id="2.40.170.20">
    <property type="entry name" value="TonB-dependent receptor, beta-barrel domain"/>
    <property type="match status" value="1"/>
</dbReference>
<evidence type="ECO:0000256" key="3">
    <source>
        <dbReference type="ARBA" id="ARBA00022452"/>
    </source>
</evidence>
<reference evidence="16" key="1">
    <citation type="submission" date="2020-01" db="EMBL/GenBank/DDBJ databases">
        <title>'Steroidobacter agaridevorans' sp. nov., agar-degrading bacteria isolated from rhizosphere soils.</title>
        <authorList>
            <person name="Ikenaga M."/>
            <person name="Kataoka M."/>
            <person name="Murouchi A."/>
            <person name="Katsuragi S."/>
            <person name="Sakai M."/>
        </authorList>
    </citation>
    <scope>NUCLEOTIDE SEQUENCE [LARGE SCALE GENOMIC DNA]</scope>
    <source>
        <strain evidence="16">YU21-B</strain>
    </source>
</reference>
<keyword evidence="5 12" id="KW-0732">Signal</keyword>
<feature type="domain" description="TonB-dependent receptor-like beta-barrel" evidence="13">
    <location>
        <begin position="431"/>
        <end position="929"/>
    </location>
</feature>
<dbReference type="Pfam" id="PF07715">
    <property type="entry name" value="Plug"/>
    <property type="match status" value="1"/>
</dbReference>
<gene>
    <name evidence="15" type="primary">btuB_9</name>
    <name evidence="15" type="ORF">GCM10011487_21730</name>
</gene>
<evidence type="ECO:0000256" key="8">
    <source>
        <dbReference type="ARBA" id="ARBA00023237"/>
    </source>
</evidence>
<dbReference type="InterPro" id="IPR000531">
    <property type="entry name" value="Beta-barrel_TonB"/>
</dbReference>
<dbReference type="PROSITE" id="PS00430">
    <property type="entry name" value="TONB_DEPENDENT_REC_1"/>
    <property type="match status" value="1"/>
</dbReference>
<dbReference type="InterPro" id="IPR037066">
    <property type="entry name" value="Plug_dom_sf"/>
</dbReference>
<dbReference type="Gene3D" id="2.170.130.10">
    <property type="entry name" value="TonB-dependent receptor, plug domain"/>
    <property type="match status" value="1"/>
</dbReference>
<evidence type="ECO:0000313" key="16">
    <source>
        <dbReference type="Proteomes" id="UP000445000"/>
    </source>
</evidence>
<dbReference type="InterPro" id="IPR039426">
    <property type="entry name" value="TonB-dep_rcpt-like"/>
</dbReference>
<evidence type="ECO:0000256" key="11">
    <source>
        <dbReference type="RuleBase" id="RU003357"/>
    </source>
</evidence>
<comment type="subcellular location">
    <subcellularLocation>
        <location evidence="1 9">Cell outer membrane</location>
        <topology evidence="1 9">Multi-pass membrane protein</topology>
    </subcellularLocation>
</comment>
<keyword evidence="6 10" id="KW-0798">TonB box</keyword>
<evidence type="ECO:0000256" key="5">
    <source>
        <dbReference type="ARBA" id="ARBA00022729"/>
    </source>
</evidence>
<evidence type="ECO:0000256" key="12">
    <source>
        <dbReference type="SAM" id="SignalP"/>
    </source>
</evidence>
<feature type="domain" description="TonB-dependent receptor plug" evidence="14">
    <location>
        <begin position="58"/>
        <end position="175"/>
    </location>
</feature>
<dbReference type="InterPro" id="IPR010916">
    <property type="entry name" value="TonB_box_CS"/>
</dbReference>
<keyword evidence="3 9" id="KW-1134">Transmembrane beta strand</keyword>
<dbReference type="SUPFAM" id="SSF56935">
    <property type="entry name" value="Porins"/>
    <property type="match status" value="1"/>
</dbReference>
<dbReference type="InterPro" id="IPR036942">
    <property type="entry name" value="Beta-barrel_TonB_sf"/>
</dbReference>
<protein>
    <submittedName>
        <fullName evidence="15">TonB-dependent receptor</fullName>
    </submittedName>
</protein>
<evidence type="ECO:0000259" key="13">
    <source>
        <dbReference type="Pfam" id="PF00593"/>
    </source>
</evidence>
<dbReference type="PANTHER" id="PTHR47234">
    <property type="match status" value="1"/>
</dbReference>
<keyword evidence="7 9" id="KW-0472">Membrane</keyword>
<evidence type="ECO:0000313" key="15">
    <source>
        <dbReference type="EMBL" id="GFE80173.1"/>
    </source>
</evidence>
<dbReference type="PANTHER" id="PTHR47234:SF3">
    <property type="entry name" value="SECRETIN_TONB SHORT N-TERMINAL DOMAIN-CONTAINING PROTEIN"/>
    <property type="match status" value="1"/>
</dbReference>
<accession>A0A829YB22</accession>
<dbReference type="Proteomes" id="UP000445000">
    <property type="component" value="Unassembled WGS sequence"/>
</dbReference>
<dbReference type="AlphaFoldDB" id="A0A829YB22"/>
<keyword evidence="8 9" id="KW-0998">Cell outer membrane</keyword>
<sequence>MLLSRTARRRAKVWALSTASATALAAVAVTNVQAQEVAAATIDSVVVTGSRITRDGYEAPTPVSVLGADELNALNTVNVADAVNVLPAFSGSASPRSANGNLSTGATGVSQLNLRGMGTNRTLVLLDGKRYINAALTSGNSAPDINSFPNALIERVDVVTGGASAAYGSDALSGVVNFVIDHDFTGFKGEVQTGMTKYEDDKSISAQLSYGTPFADGRGHLLLSGEHTQSDGIDGTNDRPWARLPAAVIRNPAYAEGNGQPQYVVRRDVGLSAGTPGGIITTGALRGTYFGPNGQVLTGYDFGANVGNNFQEGGDWEYSRIENGIDIAGSVKRSVGYLRTSYDLTDNVNAYLEGQYSATSTTNTANPNRRLGNNTISIDNAFLPESLRQQLLDAGQTSFRMGSTNADMGRFKGDYSRSVYRVAGGLDGTFGAWGTDWTWNTYVQHSETDLKPRTYNNGITPNYLKALDSVMVNGAPTCRVNADADPANDDAACVAYNPFGIGVNDRAALDYVMGVSVRNETLEQDVAAVNMSGEPFNSWAGPVSLAVGAEHRIEKVSGWASERDEATQFFAGNYKASHGKFHVTEGYVETLVPLARDLKFAQEFDLNAAVRATDYSTSGYVTTWKGGLTWRPIEDLRFRFTRSRDIRAPNLGELFTAGQTGSGTFLVDKLRQNPDGSYETNPNGYSLTRGNPDLKPEEADTTGFGVVMAPRFLPGFQMAIDYYNIDVTGSVQAPGAQKVIDLCAAGNATLCNSLLRDDQGRLFMVITQPQNLIGQQASGIDVETSYRFPMSSLVSALSGDMVIRAMASRVLKLETEDTDGTVYDGNGVVGDWAGISPYDGLTSPKLRGFLSVGYKGDAFTLTTIVRYTGPGVYANGFIECATDCPAPNPDGTPLPPTIENNDIAGMTTIDLSSSYKFESFELFGTIENLANKQPPIIGGNLTSAHWSGQGNADYDRIGRQYRMGVRFTF</sequence>
<evidence type="ECO:0000256" key="2">
    <source>
        <dbReference type="ARBA" id="ARBA00022448"/>
    </source>
</evidence>
<keyword evidence="2 9" id="KW-0813">Transport</keyword>
<comment type="similarity">
    <text evidence="9 11">Belongs to the TonB-dependent receptor family.</text>
</comment>
<proteinExistence type="inferred from homology"/>
<dbReference type="RefSeq" id="WP_161811893.1">
    <property type="nucleotide sequence ID" value="NZ_BLJN01000002.1"/>
</dbReference>
<feature type="signal peptide" evidence="12">
    <location>
        <begin position="1"/>
        <end position="25"/>
    </location>
</feature>
<organism evidence="15 16">
    <name type="scientific">Steroidobacter agaridevorans</name>
    <dbReference type="NCBI Taxonomy" id="2695856"/>
    <lineage>
        <taxon>Bacteria</taxon>
        <taxon>Pseudomonadati</taxon>
        <taxon>Pseudomonadota</taxon>
        <taxon>Gammaproteobacteria</taxon>
        <taxon>Steroidobacterales</taxon>
        <taxon>Steroidobacteraceae</taxon>
        <taxon>Steroidobacter</taxon>
    </lineage>
</organism>
<keyword evidence="15" id="KW-0675">Receptor</keyword>
<dbReference type="PROSITE" id="PS52016">
    <property type="entry name" value="TONB_DEPENDENT_REC_3"/>
    <property type="match status" value="1"/>
</dbReference>
<dbReference type="GO" id="GO:0009279">
    <property type="term" value="C:cell outer membrane"/>
    <property type="evidence" value="ECO:0007669"/>
    <property type="project" value="UniProtKB-SubCell"/>
</dbReference>
<feature type="chain" id="PRO_5032420091" evidence="12">
    <location>
        <begin position="26"/>
        <end position="969"/>
    </location>
</feature>
<evidence type="ECO:0000256" key="1">
    <source>
        <dbReference type="ARBA" id="ARBA00004571"/>
    </source>
</evidence>
<dbReference type="Pfam" id="PF00593">
    <property type="entry name" value="TonB_dep_Rec_b-barrel"/>
    <property type="match status" value="1"/>
</dbReference>
<dbReference type="EMBL" id="BLJN01000002">
    <property type="protein sequence ID" value="GFE80173.1"/>
    <property type="molecule type" value="Genomic_DNA"/>
</dbReference>
<evidence type="ECO:0000256" key="7">
    <source>
        <dbReference type="ARBA" id="ARBA00023136"/>
    </source>
</evidence>
<feature type="short sequence motif" description="TonB box" evidence="10">
    <location>
        <begin position="44"/>
        <end position="50"/>
    </location>
</feature>
<evidence type="ECO:0000256" key="4">
    <source>
        <dbReference type="ARBA" id="ARBA00022692"/>
    </source>
</evidence>
<evidence type="ECO:0000256" key="6">
    <source>
        <dbReference type="ARBA" id="ARBA00023077"/>
    </source>
</evidence>
<dbReference type="InterPro" id="IPR012910">
    <property type="entry name" value="Plug_dom"/>
</dbReference>
<evidence type="ECO:0000256" key="9">
    <source>
        <dbReference type="PROSITE-ProRule" id="PRU01360"/>
    </source>
</evidence>
<evidence type="ECO:0000256" key="10">
    <source>
        <dbReference type="PROSITE-ProRule" id="PRU10143"/>
    </source>
</evidence>